<evidence type="ECO:0000259" key="13">
    <source>
        <dbReference type="Pfam" id="PF10099"/>
    </source>
</evidence>
<dbReference type="Gene3D" id="1.10.10.1320">
    <property type="entry name" value="Anti-sigma factor, zinc-finger domain"/>
    <property type="match status" value="1"/>
</dbReference>
<evidence type="ECO:0000256" key="11">
    <source>
        <dbReference type="SAM" id="Coils"/>
    </source>
</evidence>
<dbReference type="Proteomes" id="UP000257032">
    <property type="component" value="Unassembled WGS sequence"/>
</dbReference>
<dbReference type="Pfam" id="PF10099">
    <property type="entry name" value="RskA_C"/>
    <property type="match status" value="1"/>
</dbReference>
<feature type="coiled-coil region" evidence="11">
    <location>
        <begin position="10"/>
        <end position="52"/>
    </location>
</feature>
<dbReference type="Pfam" id="PF13490">
    <property type="entry name" value="zf-HC2"/>
    <property type="match status" value="1"/>
</dbReference>
<dbReference type="AlphaFoldDB" id="A0A3D8VIB1"/>
<feature type="region of interest" description="Disordered" evidence="12">
    <location>
        <begin position="154"/>
        <end position="181"/>
    </location>
</feature>
<keyword evidence="6" id="KW-0472">Membrane</keyword>
<dbReference type="GO" id="GO:0005886">
    <property type="term" value="C:plasma membrane"/>
    <property type="evidence" value="ECO:0007669"/>
    <property type="project" value="UniProtKB-SubCell"/>
</dbReference>
<feature type="domain" description="Anti-sigma K factor RskA C-terminal" evidence="13">
    <location>
        <begin position="108"/>
        <end position="269"/>
    </location>
</feature>
<evidence type="ECO:0000256" key="8">
    <source>
        <dbReference type="ARBA" id="ARBA00024438"/>
    </source>
</evidence>
<evidence type="ECO:0000256" key="6">
    <source>
        <dbReference type="ARBA" id="ARBA00023136"/>
    </source>
</evidence>
<evidence type="ECO:0000259" key="14">
    <source>
        <dbReference type="Pfam" id="PF13490"/>
    </source>
</evidence>
<sequence length="275" mass="30447">MRKGGPPMNEKQCENVLDYLNEQLTEKEREEFEQHLRECPDCQAEVQELENLMGGIPAYMKEATPPAGMRERVLNDVFKDEENEHKNETEEKQAPVLSPKKPNKWKVWAGALAAGLLLSVGGNIFAGLQLQQLSSQNEDLESNLSDLQVALSELEDRESENGDTMTPTERTQLASTGEAGSGVATLVDRNIGSELLVQVEELTQLEGEQVYQVWLIEGENPEPAGAFTTDGEGNGAVTFRIDEENQKSWDAIAITKEPQPNNQLPEGEVVLQAEL</sequence>
<evidence type="ECO:0000256" key="2">
    <source>
        <dbReference type="ARBA" id="ARBA00004236"/>
    </source>
</evidence>
<keyword evidence="11" id="KW-0175">Coiled coil</keyword>
<evidence type="ECO:0000256" key="7">
    <source>
        <dbReference type="ARBA" id="ARBA00024353"/>
    </source>
</evidence>
<dbReference type="GO" id="GO:0016989">
    <property type="term" value="F:sigma factor antagonist activity"/>
    <property type="evidence" value="ECO:0007669"/>
    <property type="project" value="TreeGrafter"/>
</dbReference>
<protein>
    <recommendedName>
        <fullName evidence="8">Anti-sigma-W factor RsiW</fullName>
    </recommendedName>
    <alternativeName>
        <fullName evidence="10">Regulator of SigK</fullName>
    </alternativeName>
    <alternativeName>
        <fullName evidence="9">Sigma-K anti-sigma factor RskA</fullName>
    </alternativeName>
</protein>
<organism evidence="15 16">
    <name type="scientific">Halobacillus trueperi</name>
    <dbReference type="NCBI Taxonomy" id="156205"/>
    <lineage>
        <taxon>Bacteria</taxon>
        <taxon>Bacillati</taxon>
        <taxon>Bacillota</taxon>
        <taxon>Bacilli</taxon>
        <taxon>Bacillales</taxon>
        <taxon>Bacillaceae</taxon>
        <taxon>Halobacillus</taxon>
    </lineage>
</organism>
<keyword evidence="4" id="KW-0812">Transmembrane</keyword>
<evidence type="ECO:0000256" key="5">
    <source>
        <dbReference type="ARBA" id="ARBA00022989"/>
    </source>
</evidence>
<dbReference type="InterPro" id="IPR018764">
    <property type="entry name" value="RskA_C"/>
</dbReference>
<dbReference type="GO" id="GO:0006417">
    <property type="term" value="P:regulation of translation"/>
    <property type="evidence" value="ECO:0007669"/>
    <property type="project" value="TreeGrafter"/>
</dbReference>
<dbReference type="PANTHER" id="PTHR37461:SF1">
    <property type="entry name" value="ANTI-SIGMA-K FACTOR RSKA"/>
    <property type="match status" value="1"/>
</dbReference>
<dbReference type="InterPro" id="IPR051474">
    <property type="entry name" value="Anti-sigma-K/W_factor"/>
</dbReference>
<feature type="domain" description="Putative zinc-finger" evidence="14">
    <location>
        <begin position="17"/>
        <end position="43"/>
    </location>
</feature>
<evidence type="ECO:0000256" key="9">
    <source>
        <dbReference type="ARBA" id="ARBA00029829"/>
    </source>
</evidence>
<dbReference type="PANTHER" id="PTHR37461">
    <property type="entry name" value="ANTI-SIGMA-K FACTOR RSKA"/>
    <property type="match status" value="1"/>
</dbReference>
<evidence type="ECO:0000256" key="4">
    <source>
        <dbReference type="ARBA" id="ARBA00022692"/>
    </source>
</evidence>
<keyword evidence="5" id="KW-1133">Transmembrane helix</keyword>
<dbReference type="EMBL" id="QTLC01000064">
    <property type="protein sequence ID" value="RDY69075.1"/>
    <property type="molecule type" value="Genomic_DNA"/>
</dbReference>
<evidence type="ECO:0000313" key="15">
    <source>
        <dbReference type="EMBL" id="RDY69075.1"/>
    </source>
</evidence>
<comment type="caution">
    <text evidence="15">The sequence shown here is derived from an EMBL/GenBank/DDBJ whole genome shotgun (WGS) entry which is preliminary data.</text>
</comment>
<evidence type="ECO:0000256" key="12">
    <source>
        <dbReference type="SAM" id="MobiDB-lite"/>
    </source>
</evidence>
<comment type="subcellular location">
    <subcellularLocation>
        <location evidence="2">Cell membrane</location>
    </subcellularLocation>
    <subcellularLocation>
        <location evidence="1">Membrane</location>
        <topology evidence="1">Single-pass membrane protein</topology>
    </subcellularLocation>
</comment>
<proteinExistence type="inferred from homology"/>
<evidence type="ECO:0000256" key="3">
    <source>
        <dbReference type="ARBA" id="ARBA00022475"/>
    </source>
</evidence>
<evidence type="ECO:0000313" key="16">
    <source>
        <dbReference type="Proteomes" id="UP000257032"/>
    </source>
</evidence>
<dbReference type="InterPro" id="IPR041916">
    <property type="entry name" value="Anti_sigma_zinc_sf"/>
</dbReference>
<name>A0A3D8VIB1_9BACI</name>
<comment type="similarity">
    <text evidence="7">Belongs to the zinc-associated anti-sigma factor (ZAS) superfamily. Anti-sigma-W factor family.</text>
</comment>
<reference evidence="15 16" key="1">
    <citation type="submission" date="2018-08" db="EMBL/GenBank/DDBJ databases">
        <title>Genome sequence of strict halophilic Halobacillus trueperi SS1 isolated from Lunsu, a salty water body of North West Himalayas.</title>
        <authorList>
            <person name="Gupta S."/>
            <person name="Sharma P."/>
            <person name="Dev K."/>
            <person name="Baumler D."/>
            <person name="Sourirajan A."/>
        </authorList>
    </citation>
    <scope>NUCLEOTIDE SEQUENCE [LARGE SCALE GENOMIC DNA]</scope>
    <source>
        <strain evidence="15 16">SS1</strain>
    </source>
</reference>
<feature type="compositionally biased region" description="Polar residues" evidence="12">
    <location>
        <begin position="162"/>
        <end position="175"/>
    </location>
</feature>
<gene>
    <name evidence="15" type="ORF">DXT76_17425</name>
</gene>
<evidence type="ECO:0000256" key="10">
    <source>
        <dbReference type="ARBA" id="ARBA00030803"/>
    </source>
</evidence>
<evidence type="ECO:0000256" key="1">
    <source>
        <dbReference type="ARBA" id="ARBA00004167"/>
    </source>
</evidence>
<dbReference type="InterPro" id="IPR027383">
    <property type="entry name" value="Znf_put"/>
</dbReference>
<accession>A0A3D8VIB1</accession>
<keyword evidence="3" id="KW-1003">Cell membrane</keyword>